<comment type="cofactor">
    <cofactor evidence="1 4">
        <name>pyridoxal 5'-phosphate</name>
        <dbReference type="ChEBI" id="CHEBI:597326"/>
    </cofactor>
</comment>
<sequence length="361" mass="38168">MDQLPAFPWDSLADAKATASAHPGGIVDLSVGSPVDATPQVIQDALADATNAPTYPTCWGTPALRDAIVDWFARVRGVPGLGHPNVMPTVGSKETVAGLPLWLGLGPGDVVVHPTVAYPTYDIGARVAGATPCPADDPDDWPEGTRLVWVNSPSNPTGDVAGVDALRRIVERAREIGAVVASDECYALLPWDADEVPSILDPRVAGDTRANLLVVHSMSKQSSIAGYRAAFVAGCAKVVGQVLEVRKHIGLIPPAPVQHAMTVGLADDAHVAEQRERYRARRATLKPALEAAGFTVRGEAGLYLWSTDGRDARTQVDALAEHGILVAPGDFYGDADHVRVALTASDERIAEAARRLAGFRR</sequence>
<comment type="similarity">
    <text evidence="4">Belongs to the class-I pyridoxal-phosphate-dependent aminotransferase family.</text>
</comment>
<dbReference type="Gene3D" id="3.90.1150.10">
    <property type="entry name" value="Aspartate Aminotransferase, domain 1"/>
    <property type="match status" value="1"/>
</dbReference>
<dbReference type="InterPro" id="IPR015424">
    <property type="entry name" value="PyrdxlP-dep_Trfase"/>
</dbReference>
<dbReference type="STRING" id="399736.SAMN04489720_2773"/>
<dbReference type="InterPro" id="IPR004838">
    <property type="entry name" value="NHTrfase_class1_PyrdxlP-BS"/>
</dbReference>
<dbReference type="NCBIfam" id="TIGR03539">
    <property type="entry name" value="DapC_actino"/>
    <property type="match status" value="1"/>
</dbReference>
<protein>
    <recommendedName>
        <fullName evidence="4">Aminotransferase</fullName>
        <ecNumber evidence="4">2.6.1.-</ecNumber>
    </recommendedName>
</protein>
<dbReference type="InterPro" id="IPR015421">
    <property type="entry name" value="PyrdxlP-dep_Trfase_major"/>
</dbReference>
<dbReference type="PANTHER" id="PTHR42832:SF3">
    <property type="entry name" value="L-GLUTAMINE--4-(METHYLSULFANYL)-2-OXOBUTANOATE AMINOTRANSFERASE"/>
    <property type="match status" value="1"/>
</dbReference>
<keyword evidence="7" id="KW-1185">Reference proteome</keyword>
<dbReference type="InterPro" id="IPR004839">
    <property type="entry name" value="Aminotransferase_I/II_large"/>
</dbReference>
<reference evidence="7" key="1">
    <citation type="submission" date="2016-10" db="EMBL/GenBank/DDBJ databases">
        <authorList>
            <person name="Varghese N."/>
            <person name="Submissions S."/>
        </authorList>
    </citation>
    <scope>NUCLEOTIDE SEQUENCE [LARGE SCALE GENOMIC DNA]</scope>
    <source>
        <strain evidence="7">DSM 22002</strain>
    </source>
</reference>
<evidence type="ECO:0000256" key="1">
    <source>
        <dbReference type="ARBA" id="ARBA00001933"/>
    </source>
</evidence>
<keyword evidence="2 4" id="KW-0032">Aminotransferase</keyword>
<dbReference type="GO" id="GO:0030170">
    <property type="term" value="F:pyridoxal phosphate binding"/>
    <property type="evidence" value="ECO:0007669"/>
    <property type="project" value="InterPro"/>
</dbReference>
<evidence type="ECO:0000313" key="7">
    <source>
        <dbReference type="Proteomes" id="UP000198822"/>
    </source>
</evidence>
<dbReference type="EC" id="2.6.1.-" evidence="4"/>
<proteinExistence type="inferred from homology"/>
<dbReference type="Proteomes" id="UP000198822">
    <property type="component" value="Chromosome I"/>
</dbReference>
<dbReference type="CDD" id="cd00609">
    <property type="entry name" value="AAT_like"/>
    <property type="match status" value="1"/>
</dbReference>
<dbReference type="GO" id="GO:0008483">
    <property type="term" value="F:transaminase activity"/>
    <property type="evidence" value="ECO:0007669"/>
    <property type="project" value="UniProtKB-KW"/>
</dbReference>
<dbReference type="AlphaFoldDB" id="A0A1G8G622"/>
<name>A0A1G8G622_9MICO</name>
<keyword evidence="3 4" id="KW-0808">Transferase</keyword>
<evidence type="ECO:0000256" key="3">
    <source>
        <dbReference type="ARBA" id="ARBA00022679"/>
    </source>
</evidence>
<dbReference type="InterPro" id="IPR019880">
    <property type="entry name" value="OxyQ"/>
</dbReference>
<accession>A0A1G8G622</accession>
<evidence type="ECO:0000313" key="6">
    <source>
        <dbReference type="EMBL" id="SDH89805.1"/>
    </source>
</evidence>
<evidence type="ECO:0000256" key="4">
    <source>
        <dbReference type="RuleBase" id="RU000481"/>
    </source>
</evidence>
<dbReference type="EMBL" id="LT629695">
    <property type="protein sequence ID" value="SDH89805.1"/>
    <property type="molecule type" value="Genomic_DNA"/>
</dbReference>
<dbReference type="PROSITE" id="PS00105">
    <property type="entry name" value="AA_TRANSFER_CLASS_1"/>
    <property type="match status" value="1"/>
</dbReference>
<feature type="domain" description="Aminotransferase class I/classII large" evidence="5">
    <location>
        <begin position="26"/>
        <end position="356"/>
    </location>
</feature>
<dbReference type="InterPro" id="IPR015422">
    <property type="entry name" value="PyrdxlP-dep_Trfase_small"/>
</dbReference>
<dbReference type="Gene3D" id="3.40.640.10">
    <property type="entry name" value="Type I PLP-dependent aspartate aminotransferase-like (Major domain)"/>
    <property type="match status" value="1"/>
</dbReference>
<organism evidence="6 7">
    <name type="scientific">Agrococcus jejuensis</name>
    <dbReference type="NCBI Taxonomy" id="399736"/>
    <lineage>
        <taxon>Bacteria</taxon>
        <taxon>Bacillati</taxon>
        <taxon>Actinomycetota</taxon>
        <taxon>Actinomycetes</taxon>
        <taxon>Micrococcales</taxon>
        <taxon>Microbacteriaceae</taxon>
        <taxon>Agrococcus</taxon>
    </lineage>
</organism>
<dbReference type="InterPro" id="IPR050881">
    <property type="entry name" value="LL-DAP_aminotransferase"/>
</dbReference>
<dbReference type="PANTHER" id="PTHR42832">
    <property type="entry name" value="AMINO ACID AMINOTRANSFERASE"/>
    <property type="match status" value="1"/>
</dbReference>
<dbReference type="Pfam" id="PF00155">
    <property type="entry name" value="Aminotran_1_2"/>
    <property type="match status" value="1"/>
</dbReference>
<gene>
    <name evidence="6" type="ORF">SAMN04489720_2773</name>
</gene>
<evidence type="ECO:0000259" key="5">
    <source>
        <dbReference type="Pfam" id="PF00155"/>
    </source>
</evidence>
<dbReference type="SUPFAM" id="SSF53383">
    <property type="entry name" value="PLP-dependent transferases"/>
    <property type="match status" value="1"/>
</dbReference>
<evidence type="ECO:0000256" key="2">
    <source>
        <dbReference type="ARBA" id="ARBA00022576"/>
    </source>
</evidence>